<dbReference type="InterPro" id="IPR039448">
    <property type="entry name" value="Beta_helix"/>
</dbReference>
<dbReference type="EMBL" id="JABAEW010000020">
    <property type="protein sequence ID" value="NMD87185.1"/>
    <property type="molecule type" value="Genomic_DNA"/>
</dbReference>
<dbReference type="SMART" id="SM00710">
    <property type="entry name" value="PbH1"/>
    <property type="match status" value="4"/>
</dbReference>
<dbReference type="InterPro" id="IPR012334">
    <property type="entry name" value="Pectin_lyas_fold"/>
</dbReference>
<evidence type="ECO:0000313" key="3">
    <source>
        <dbReference type="EMBL" id="NMD87185.1"/>
    </source>
</evidence>
<feature type="chain" id="PRO_5032629037" evidence="1">
    <location>
        <begin position="19"/>
        <end position="580"/>
    </location>
</feature>
<dbReference type="Pfam" id="PF13229">
    <property type="entry name" value="Beta_helix"/>
    <property type="match status" value="1"/>
</dbReference>
<evidence type="ECO:0000256" key="1">
    <source>
        <dbReference type="SAM" id="SignalP"/>
    </source>
</evidence>
<name>A0A848AUQ7_9BACT</name>
<evidence type="ECO:0000313" key="4">
    <source>
        <dbReference type="Proteomes" id="UP000576225"/>
    </source>
</evidence>
<feature type="domain" description="Right handed beta helix" evidence="2">
    <location>
        <begin position="416"/>
        <end position="575"/>
    </location>
</feature>
<gene>
    <name evidence="3" type="ORF">HF882_11375</name>
</gene>
<reference evidence="3 4" key="1">
    <citation type="submission" date="2020-04" db="EMBL/GenBank/DDBJ databases">
        <authorList>
            <person name="Hitch T.C.A."/>
            <person name="Wylensek D."/>
            <person name="Clavel T."/>
        </authorList>
    </citation>
    <scope>NUCLEOTIDE SEQUENCE [LARGE SCALE GENOMIC DNA]</scope>
    <source>
        <strain evidence="3 4">COR2-253-APC-1A</strain>
    </source>
</reference>
<sequence>MKSIFFLLLLTCGLLLEAAPFPAENSRWTAADLDAQRAAGAGLQRELRQALKTGKKEFRVPKGVYRFAETDPKAAAFFRFLEVKDFTFDGGGSEFYLEKLETAISVYKSENVTIRNLSIDYDPLPFTQGEVVSVDYPNNTFVFRPDPGYGAFCEPMFKLSLRGILFDRADRRMKLGQTGFGLAMKRKLDNGDYLVQVRGFYNRPAKVCGFEPGDLITILGRTARAVKTEVSAGCAFENVTLYSSPFVCFVENVGQGGHTYTNCRIVKRPDTDRLMSGNADGFNSASVLRGPKLLSCEIDTIGDDFVNFHGVYYRVFEQLSPTELVVQSFHFYGDGPAQLSFLESKSWKALGVRSATVGAPFTYTVPEKNGAVGRVWAAAGNFKPGQKVQARRITLDKPLETAAPPIFASLSAIAAGAEIRNCTFRNSLARGIRFQSRDAVIENNLLDRAQSPHLTTAGQPGFWGESITSANLVIRNNTFIEGGMDSQGKTGAAIEITAPGELSAAECVEHIRFENNKILRSGGPAILVRTARDVQLKDNRIDGINRVAVPGRAPAKAAIVVEDSADVTENGNRITPQEAV</sequence>
<dbReference type="InterPro" id="IPR006626">
    <property type="entry name" value="PbH1"/>
</dbReference>
<evidence type="ECO:0000259" key="2">
    <source>
        <dbReference type="Pfam" id="PF13229"/>
    </source>
</evidence>
<keyword evidence="1" id="KW-0732">Signal</keyword>
<feature type="signal peptide" evidence="1">
    <location>
        <begin position="1"/>
        <end position="18"/>
    </location>
</feature>
<dbReference type="Proteomes" id="UP000576225">
    <property type="component" value="Unassembled WGS sequence"/>
</dbReference>
<accession>A0A848AUQ7</accession>
<dbReference type="AlphaFoldDB" id="A0A848AUQ7"/>
<proteinExistence type="predicted"/>
<dbReference type="SUPFAM" id="SSF51126">
    <property type="entry name" value="Pectin lyase-like"/>
    <property type="match status" value="1"/>
</dbReference>
<dbReference type="RefSeq" id="WP_168962686.1">
    <property type="nucleotide sequence ID" value="NZ_JABAEW010000020.1"/>
</dbReference>
<dbReference type="InterPro" id="IPR011050">
    <property type="entry name" value="Pectin_lyase_fold/virulence"/>
</dbReference>
<organism evidence="3 4">
    <name type="scientific">Victivallis vadensis</name>
    <dbReference type="NCBI Taxonomy" id="172901"/>
    <lineage>
        <taxon>Bacteria</taxon>
        <taxon>Pseudomonadati</taxon>
        <taxon>Lentisphaerota</taxon>
        <taxon>Lentisphaeria</taxon>
        <taxon>Victivallales</taxon>
        <taxon>Victivallaceae</taxon>
        <taxon>Victivallis</taxon>
    </lineage>
</organism>
<comment type="caution">
    <text evidence="3">The sequence shown here is derived from an EMBL/GenBank/DDBJ whole genome shotgun (WGS) entry which is preliminary data.</text>
</comment>
<protein>
    <submittedName>
        <fullName evidence="3">Right-handed parallel beta-helix repeat-containing protein</fullName>
    </submittedName>
</protein>
<dbReference type="Gene3D" id="2.160.20.10">
    <property type="entry name" value="Single-stranded right-handed beta-helix, Pectin lyase-like"/>
    <property type="match status" value="1"/>
</dbReference>